<dbReference type="SUPFAM" id="SSF46894">
    <property type="entry name" value="C-terminal effector domain of the bipartite response regulators"/>
    <property type="match status" value="1"/>
</dbReference>
<comment type="caution">
    <text evidence="2">The sequence shown here is derived from an EMBL/GenBank/DDBJ whole genome shotgun (WGS) entry which is preliminary data.</text>
</comment>
<keyword evidence="3" id="KW-1185">Reference proteome</keyword>
<dbReference type="InterPro" id="IPR036390">
    <property type="entry name" value="WH_DNA-bd_sf"/>
</dbReference>
<dbReference type="SUPFAM" id="SSF46785">
    <property type="entry name" value="Winged helix' DNA-binding domain"/>
    <property type="match status" value="1"/>
</dbReference>
<dbReference type="CDD" id="cd06170">
    <property type="entry name" value="LuxR_C_like"/>
    <property type="match status" value="1"/>
</dbReference>
<reference evidence="3" key="1">
    <citation type="journal article" date="2019" name="Int. J. Syst. Evol. Microbiol.">
        <title>The Global Catalogue of Microorganisms (GCM) 10K type strain sequencing project: providing services to taxonomists for standard genome sequencing and annotation.</title>
        <authorList>
            <consortium name="The Broad Institute Genomics Platform"/>
            <consortium name="The Broad Institute Genome Sequencing Center for Infectious Disease"/>
            <person name="Wu L."/>
            <person name="Ma J."/>
        </authorList>
    </citation>
    <scope>NUCLEOTIDE SEQUENCE [LARGE SCALE GENOMIC DNA]</scope>
    <source>
        <strain evidence="3">CGMCC 4.7289</strain>
    </source>
</reference>
<dbReference type="EMBL" id="JBHSAY010000006">
    <property type="protein sequence ID" value="MFC4131390.1"/>
    <property type="molecule type" value="Genomic_DNA"/>
</dbReference>
<dbReference type="Pfam" id="PF00196">
    <property type="entry name" value="GerE"/>
    <property type="match status" value="1"/>
</dbReference>
<evidence type="ECO:0000313" key="2">
    <source>
        <dbReference type="EMBL" id="MFC4131390.1"/>
    </source>
</evidence>
<dbReference type="SMART" id="SM00421">
    <property type="entry name" value="HTH_LUXR"/>
    <property type="match status" value="1"/>
</dbReference>
<dbReference type="InterPro" id="IPR036388">
    <property type="entry name" value="WH-like_DNA-bd_sf"/>
</dbReference>
<dbReference type="InterPro" id="IPR051797">
    <property type="entry name" value="TrmB-like"/>
</dbReference>
<accession>A0ABV8LM34</accession>
<proteinExistence type="predicted"/>
<dbReference type="Gene3D" id="1.10.10.10">
    <property type="entry name" value="Winged helix-like DNA-binding domain superfamily/Winged helix DNA-binding domain"/>
    <property type="match status" value="2"/>
</dbReference>
<organism evidence="2 3">
    <name type="scientific">Hamadaea flava</name>
    <dbReference type="NCBI Taxonomy" id="1742688"/>
    <lineage>
        <taxon>Bacteria</taxon>
        <taxon>Bacillati</taxon>
        <taxon>Actinomycetota</taxon>
        <taxon>Actinomycetes</taxon>
        <taxon>Micromonosporales</taxon>
        <taxon>Micromonosporaceae</taxon>
        <taxon>Hamadaea</taxon>
    </lineage>
</organism>
<dbReference type="InterPro" id="IPR002831">
    <property type="entry name" value="Tscrpt_reg_TrmB_N"/>
</dbReference>
<dbReference type="PANTHER" id="PTHR34293">
    <property type="entry name" value="HTH-TYPE TRANSCRIPTIONAL REGULATOR TRMBL2"/>
    <property type="match status" value="1"/>
</dbReference>
<evidence type="ECO:0000259" key="1">
    <source>
        <dbReference type="PROSITE" id="PS50043"/>
    </source>
</evidence>
<dbReference type="InterPro" id="IPR000792">
    <property type="entry name" value="Tscrpt_reg_LuxR_C"/>
</dbReference>
<dbReference type="InterPro" id="IPR011991">
    <property type="entry name" value="ArsR-like_HTH"/>
</dbReference>
<evidence type="ECO:0000313" key="3">
    <source>
        <dbReference type="Proteomes" id="UP001595816"/>
    </source>
</evidence>
<gene>
    <name evidence="2" type="ORF">ACFOZ4_12320</name>
</gene>
<dbReference type="Pfam" id="PF01978">
    <property type="entry name" value="TrmB"/>
    <property type="match status" value="1"/>
</dbReference>
<sequence>MLEALGVLEEDEALYRVLLRERGLTPAELTERAGRGARAVRQSLHRLAECGLVSRLAGRPIRYVAARPDTAVEALIARRQQELAATRQAAELLLADLPADRRHRPEEELEIVFGREAVATRFQQLQQSTRRELLVLDRPPYAQNPSEPNPGENDLLSRGVRLRGIYAPEALELPGALRLIRAAVEAGEEARVCDDVPLKLAISDRSAAILPFTADRDAMVDSALVVYASTLLDALIRLFDLLWNVAVPVFDSDSTDSSTPEGELLMLLAAGLKDEAVARQLGISVRTVHRRTSELMDRLGARTRFQAGLAAARQGLI</sequence>
<dbReference type="PROSITE" id="PS50043">
    <property type="entry name" value="HTH_LUXR_2"/>
    <property type="match status" value="1"/>
</dbReference>
<feature type="domain" description="HTH luxR-type" evidence="1">
    <location>
        <begin position="251"/>
        <end position="315"/>
    </location>
</feature>
<dbReference type="CDD" id="cd00090">
    <property type="entry name" value="HTH_ARSR"/>
    <property type="match status" value="1"/>
</dbReference>
<protein>
    <submittedName>
        <fullName evidence="2">Helix-turn-helix domain-containing protein</fullName>
    </submittedName>
</protein>
<dbReference type="PANTHER" id="PTHR34293:SF1">
    <property type="entry name" value="HTH-TYPE TRANSCRIPTIONAL REGULATOR TRMBL2"/>
    <property type="match status" value="1"/>
</dbReference>
<dbReference type="InterPro" id="IPR016032">
    <property type="entry name" value="Sig_transdc_resp-reg_C-effctor"/>
</dbReference>
<name>A0ABV8LM34_9ACTN</name>
<dbReference type="RefSeq" id="WP_253754881.1">
    <property type="nucleotide sequence ID" value="NZ_JAMZDZ010000001.1"/>
</dbReference>
<dbReference type="Proteomes" id="UP001595816">
    <property type="component" value="Unassembled WGS sequence"/>
</dbReference>